<accession>A0ABV4F3K7</accession>
<name>A0ABV4F3K7_BRAEL</name>
<reference evidence="2 3" key="1">
    <citation type="submission" date="2024-07" db="EMBL/GenBank/DDBJ databases">
        <title>Genomic Encyclopedia of Type Strains, Phase V (KMG-V): Genome sequencing to study the core and pangenomes of soil and plant-associated prokaryotes.</title>
        <authorList>
            <person name="Whitman W."/>
        </authorList>
    </citation>
    <scope>NUCLEOTIDE SEQUENCE [LARGE SCALE GENOMIC DNA]</scope>
    <source>
        <strain evidence="2 3">USDA 415</strain>
    </source>
</reference>
<evidence type="ECO:0000313" key="3">
    <source>
        <dbReference type="Proteomes" id="UP001565471"/>
    </source>
</evidence>
<protein>
    <submittedName>
        <fullName evidence="2">Uncharacterized protein</fullName>
    </submittedName>
</protein>
<organism evidence="2 3">
    <name type="scientific">Bradyrhizobium elkanii</name>
    <dbReference type="NCBI Taxonomy" id="29448"/>
    <lineage>
        <taxon>Bacteria</taxon>
        <taxon>Pseudomonadati</taxon>
        <taxon>Pseudomonadota</taxon>
        <taxon>Alphaproteobacteria</taxon>
        <taxon>Hyphomicrobiales</taxon>
        <taxon>Nitrobacteraceae</taxon>
        <taxon>Bradyrhizobium</taxon>
    </lineage>
</organism>
<dbReference type="RefSeq" id="WP_259242896.1">
    <property type="nucleotide sequence ID" value="NZ_CP126029.1"/>
</dbReference>
<evidence type="ECO:0000313" key="2">
    <source>
        <dbReference type="EMBL" id="MEY9317595.1"/>
    </source>
</evidence>
<gene>
    <name evidence="2" type="ORF">ABIF29_004394</name>
</gene>
<feature type="coiled-coil region" evidence="1">
    <location>
        <begin position="47"/>
        <end position="74"/>
    </location>
</feature>
<proteinExistence type="predicted"/>
<keyword evidence="1" id="KW-0175">Coiled coil</keyword>
<evidence type="ECO:0000256" key="1">
    <source>
        <dbReference type="SAM" id="Coils"/>
    </source>
</evidence>
<comment type="caution">
    <text evidence="2">The sequence shown here is derived from an EMBL/GenBank/DDBJ whole genome shotgun (WGS) entry which is preliminary data.</text>
</comment>
<dbReference type="Proteomes" id="UP001565471">
    <property type="component" value="Unassembled WGS sequence"/>
</dbReference>
<sequence>MTTMREFISGFTSGGSFDRDPNDRVIVYLIGPKGGTRCCEVLDTVQARKLRDDLDLALLKIRDAEVRREEANGR</sequence>
<keyword evidence="3" id="KW-1185">Reference proteome</keyword>
<dbReference type="EMBL" id="JBGBZA010000002">
    <property type="protein sequence ID" value="MEY9317595.1"/>
    <property type="molecule type" value="Genomic_DNA"/>
</dbReference>